<evidence type="ECO:0000256" key="2">
    <source>
        <dbReference type="ARBA" id="ARBA00022638"/>
    </source>
</evidence>
<evidence type="ECO:0000313" key="4">
    <source>
        <dbReference type="EMBL" id="DAF86985.1"/>
    </source>
</evidence>
<dbReference type="GO" id="GO:0042742">
    <property type="term" value="P:defense response to bacterium"/>
    <property type="evidence" value="ECO:0007669"/>
    <property type="project" value="UniProtKB-KW"/>
</dbReference>
<keyword evidence="3" id="KW-0378">Hydrolase</keyword>
<dbReference type="SUPFAM" id="SSF53955">
    <property type="entry name" value="Lysozyme-like"/>
    <property type="match status" value="1"/>
</dbReference>
<keyword evidence="1 3" id="KW-0929">Antimicrobial</keyword>
<name>A0A8S5TXR5_9CAUD</name>
<comment type="catalytic activity">
    <reaction evidence="3">
        <text>Hydrolysis of (1-&gt;4)-beta-linkages between N-acetylmuramic acid and N-acetyl-D-glucosamine residues in a peptidoglycan and between N-acetyl-D-glucosamine residues in chitodextrins.</text>
        <dbReference type="EC" id="3.2.1.17"/>
    </reaction>
</comment>
<organism evidence="4">
    <name type="scientific">Siphoviridae sp. ctZiV25</name>
    <dbReference type="NCBI Taxonomy" id="2825560"/>
    <lineage>
        <taxon>Viruses</taxon>
        <taxon>Duplodnaviria</taxon>
        <taxon>Heunggongvirae</taxon>
        <taxon>Uroviricota</taxon>
        <taxon>Caudoviricetes</taxon>
    </lineage>
</organism>
<evidence type="ECO:0000256" key="3">
    <source>
        <dbReference type="RuleBase" id="RU003788"/>
    </source>
</evidence>
<proteinExistence type="inferred from homology"/>
<evidence type="ECO:0000256" key="1">
    <source>
        <dbReference type="ARBA" id="ARBA00022529"/>
    </source>
</evidence>
<dbReference type="GO" id="GO:0016998">
    <property type="term" value="P:cell wall macromolecule catabolic process"/>
    <property type="evidence" value="ECO:0007669"/>
    <property type="project" value="InterPro"/>
</dbReference>
<dbReference type="InterPro" id="IPR002196">
    <property type="entry name" value="Glyco_hydro_24"/>
</dbReference>
<dbReference type="EC" id="3.2.1.17" evidence="3"/>
<dbReference type="GO" id="GO:0031640">
    <property type="term" value="P:killing of cells of another organism"/>
    <property type="evidence" value="ECO:0007669"/>
    <property type="project" value="UniProtKB-KW"/>
</dbReference>
<reference evidence="4" key="1">
    <citation type="journal article" date="2021" name="Proc. Natl. Acad. Sci. U.S.A.">
        <title>A Catalog of Tens of Thousands of Viruses from Human Metagenomes Reveals Hidden Associations with Chronic Diseases.</title>
        <authorList>
            <person name="Tisza M.J."/>
            <person name="Buck C.B."/>
        </authorList>
    </citation>
    <scope>NUCLEOTIDE SEQUENCE</scope>
    <source>
        <strain evidence="4">CtZiV25</strain>
    </source>
</reference>
<dbReference type="Pfam" id="PF00959">
    <property type="entry name" value="Phage_lysozyme"/>
    <property type="match status" value="1"/>
</dbReference>
<dbReference type="InterPro" id="IPR023346">
    <property type="entry name" value="Lysozyme-like_dom_sf"/>
</dbReference>
<dbReference type="InterPro" id="IPR023347">
    <property type="entry name" value="Lysozyme_dom_sf"/>
</dbReference>
<dbReference type="GO" id="GO:0003796">
    <property type="term" value="F:lysozyme activity"/>
    <property type="evidence" value="ECO:0007669"/>
    <property type="project" value="UniProtKB-EC"/>
</dbReference>
<dbReference type="GO" id="GO:0009253">
    <property type="term" value="P:peptidoglycan catabolic process"/>
    <property type="evidence" value="ECO:0007669"/>
    <property type="project" value="InterPro"/>
</dbReference>
<protein>
    <recommendedName>
        <fullName evidence="3">Lysozyme</fullName>
        <ecNumber evidence="3">3.2.1.17</ecNumber>
    </recommendedName>
</protein>
<comment type="similarity">
    <text evidence="3">Belongs to the glycosyl hydrolase 24 family.</text>
</comment>
<keyword evidence="2 3" id="KW-0081">Bacteriolytic enzyme</keyword>
<sequence length="284" mass="32370">MKELVAQYIRAIKNPDWNNLSISDKAEMMKVAIANGITTLPEIRRTYNEFAKGGKMNASQGYTPSDSIKKRIANWEGSSMKTNRSFEDEAKDFNRVVPAEVRNRLTQRQKDALYSYGYNVGMGRLKQRVVPVLTAYAEGKASKEDVQRAMWASRDNELRGLTTRRNAERELFGGDYRTKFTGTGKFGIHIDPSEYTIPSNYFNNFNAEITLPQMQMPNGMDVDPETLYKAPVIDETMFEKPVETVEETVYNPQEDRMEGIRRLGAVMRMMEGEDNLGLSLTKPT</sequence>
<accession>A0A8S5TXR5</accession>
<dbReference type="EMBL" id="BK015956">
    <property type="protein sequence ID" value="DAF86985.1"/>
    <property type="molecule type" value="Genomic_DNA"/>
</dbReference>
<keyword evidence="3" id="KW-0326">Glycosidase</keyword>
<dbReference type="Gene3D" id="1.10.530.40">
    <property type="match status" value="1"/>
</dbReference>